<organism evidence="2 3">
    <name type="scientific">Haloferax larsenii</name>
    <dbReference type="NCBI Taxonomy" id="302484"/>
    <lineage>
        <taxon>Archaea</taxon>
        <taxon>Methanobacteriati</taxon>
        <taxon>Methanobacteriota</taxon>
        <taxon>Stenosarchaea group</taxon>
        <taxon>Halobacteria</taxon>
        <taxon>Halobacteriales</taxon>
        <taxon>Haloferacaceae</taxon>
        <taxon>Haloferax</taxon>
    </lineage>
</organism>
<dbReference type="RefSeq" id="WP_074792694.1">
    <property type="nucleotide sequence ID" value="NZ_FOAD01000002.1"/>
</dbReference>
<dbReference type="EMBL" id="FOAD01000002">
    <property type="protein sequence ID" value="SEK86904.1"/>
    <property type="molecule type" value="Genomic_DNA"/>
</dbReference>
<keyword evidence="1" id="KW-1133">Transmembrane helix</keyword>
<keyword evidence="1" id="KW-0472">Membrane</keyword>
<evidence type="ECO:0000313" key="3">
    <source>
        <dbReference type="Proteomes" id="UP000183894"/>
    </source>
</evidence>
<reference evidence="2 3" key="1">
    <citation type="submission" date="2016-10" db="EMBL/GenBank/DDBJ databases">
        <authorList>
            <person name="de Groot N.N."/>
        </authorList>
    </citation>
    <scope>NUCLEOTIDE SEQUENCE [LARGE SCALE GENOMIC DNA]</scope>
    <source>
        <strain evidence="2 3">CDM_5</strain>
    </source>
</reference>
<evidence type="ECO:0000256" key="1">
    <source>
        <dbReference type="SAM" id="Phobius"/>
    </source>
</evidence>
<name>A0A1H7KK65_HALLR</name>
<sequence>MTLTIVPRSDELYDQPTRVVLQWTALRGSAFAMFYALYRAEIWPTLTDAAGIAWLVILLVSFPLVIQLMYRLLNWWDTRQYPLEGDA</sequence>
<feature type="transmembrane region" description="Helical" evidence="1">
    <location>
        <begin position="50"/>
        <end position="70"/>
    </location>
</feature>
<gene>
    <name evidence="2" type="ORF">SAMN04488691_10224</name>
</gene>
<accession>A0A1H7KK65</accession>
<dbReference type="AlphaFoldDB" id="A0A1H7KK65"/>
<dbReference type="Proteomes" id="UP000183894">
    <property type="component" value="Unassembled WGS sequence"/>
</dbReference>
<feature type="transmembrane region" description="Helical" evidence="1">
    <location>
        <begin position="20"/>
        <end position="38"/>
    </location>
</feature>
<proteinExistence type="predicted"/>
<keyword evidence="1" id="KW-0812">Transmembrane</keyword>
<protein>
    <submittedName>
        <fullName evidence="2">Uncharacterized protein</fullName>
    </submittedName>
</protein>
<evidence type="ECO:0000313" key="2">
    <source>
        <dbReference type="EMBL" id="SEK86904.1"/>
    </source>
</evidence>